<accession>A0A9E7R7J1</accession>
<dbReference type="PANTHER" id="PTHR30250">
    <property type="entry name" value="PST FAMILY PREDICTED COLANIC ACID TRANSPORTER"/>
    <property type="match status" value="1"/>
</dbReference>
<feature type="transmembrane region" description="Helical" evidence="7">
    <location>
        <begin position="436"/>
        <end position="457"/>
    </location>
</feature>
<dbReference type="EMBL" id="CP104003">
    <property type="protein sequence ID" value="UWM56110.1"/>
    <property type="molecule type" value="Genomic_DNA"/>
</dbReference>
<feature type="transmembrane region" description="Helical" evidence="7">
    <location>
        <begin position="118"/>
        <end position="140"/>
    </location>
</feature>
<dbReference type="AlphaFoldDB" id="A0A9E7R7J1"/>
<reference evidence="8" key="1">
    <citation type="submission" date="2022-09" db="EMBL/GenBank/DDBJ databases">
        <title>Diverse halophilic archaea isolated from saline environments.</title>
        <authorList>
            <person name="Cui H.-L."/>
        </authorList>
    </citation>
    <scope>NUCLEOTIDE SEQUENCE</scope>
    <source>
        <strain evidence="8">ZS-35-S2</strain>
    </source>
</reference>
<keyword evidence="5 7" id="KW-0472">Membrane</keyword>
<evidence type="ECO:0000256" key="2">
    <source>
        <dbReference type="ARBA" id="ARBA00022475"/>
    </source>
</evidence>
<protein>
    <submittedName>
        <fullName evidence="8">Lipopolysaccharide biosynthesis protein</fullName>
    </submittedName>
</protein>
<keyword evidence="3 7" id="KW-0812">Transmembrane</keyword>
<feature type="transmembrane region" description="Helical" evidence="7">
    <location>
        <begin position="222"/>
        <end position="243"/>
    </location>
</feature>
<feature type="transmembrane region" description="Helical" evidence="7">
    <location>
        <begin position="377"/>
        <end position="402"/>
    </location>
</feature>
<sequence>MAADTSPPTGRVDACEVPEEAVPEGPVPETDPVEARLADALERVAHGAVVSVPSVLLEQGLALAFTATLTNGFSAAAYGVFVVARRFQAVLLSLSMGVRGGISRYLPSAATDAERDVVATFGTALQVGVAALFGVALYLAAPAIASLTPGVTADAGIATFVGYLRVFALGLPGVVWLFAVVTILRGLEEVGALNVLQRVAFPFAQLGVGLAGVLLFDRLLVVAVGVVVVSALVGTVGAVWLWLRRGLRPRLREPDARGLQRRYVRFVAPLFLASFATTAQRLGFYPLLALFLSGTAGGIFAVGVLVGHLVRLPLVGINQFVPPVAAALNDEGHHEALSRLYHVSSRLVLLATTGLAVPAIVYRRSVMALFGPAFVEAAWLLPGFVIAQFGACAAGSVGILLTMTDNQRGLLVVNTVVTVILAVVSIPLTIEFGLPGLVASYLLMLTLNNGLEILVLYRAEGLQPFTRAHVRPLLAAVPFVGVALGMRLALGGGAATAVLGTALGLCAYGVALGVQGFEPAERRLVGSLAGRYRRALREVLSSQS</sequence>
<proteinExistence type="predicted"/>
<evidence type="ECO:0000256" key="3">
    <source>
        <dbReference type="ARBA" id="ARBA00022692"/>
    </source>
</evidence>
<comment type="subcellular location">
    <subcellularLocation>
        <location evidence="1">Cell membrane</location>
        <topology evidence="1">Multi-pass membrane protein</topology>
    </subcellularLocation>
</comment>
<evidence type="ECO:0000256" key="4">
    <source>
        <dbReference type="ARBA" id="ARBA00022989"/>
    </source>
</evidence>
<gene>
    <name evidence="8" type="ORF">N0B31_07405</name>
</gene>
<evidence type="ECO:0000256" key="1">
    <source>
        <dbReference type="ARBA" id="ARBA00004651"/>
    </source>
</evidence>
<feature type="transmembrane region" description="Helical" evidence="7">
    <location>
        <begin position="288"/>
        <end position="310"/>
    </location>
</feature>
<evidence type="ECO:0000313" key="8">
    <source>
        <dbReference type="EMBL" id="UWM56110.1"/>
    </source>
</evidence>
<feature type="transmembrane region" description="Helical" evidence="7">
    <location>
        <begin position="199"/>
        <end position="216"/>
    </location>
</feature>
<feature type="transmembrane region" description="Helical" evidence="7">
    <location>
        <begin position="61"/>
        <end position="81"/>
    </location>
</feature>
<name>A0A9E7R7J1_9EURY</name>
<keyword evidence="4 7" id="KW-1133">Transmembrane helix</keyword>
<dbReference type="GeneID" id="74942237"/>
<feature type="transmembrane region" description="Helical" evidence="7">
    <location>
        <begin position="409"/>
        <end position="430"/>
    </location>
</feature>
<keyword evidence="2" id="KW-1003">Cell membrane</keyword>
<feature type="transmembrane region" description="Helical" evidence="7">
    <location>
        <begin position="160"/>
        <end position="187"/>
    </location>
</feature>
<evidence type="ECO:0000256" key="5">
    <source>
        <dbReference type="ARBA" id="ARBA00023136"/>
    </source>
</evidence>
<evidence type="ECO:0000256" key="7">
    <source>
        <dbReference type="SAM" id="Phobius"/>
    </source>
</evidence>
<keyword evidence="9" id="KW-1185">Reference proteome</keyword>
<evidence type="ECO:0000313" key="9">
    <source>
        <dbReference type="Proteomes" id="UP001057580"/>
    </source>
</evidence>
<feature type="transmembrane region" description="Helical" evidence="7">
    <location>
        <begin position="494"/>
        <end position="514"/>
    </location>
</feature>
<dbReference type="PANTHER" id="PTHR30250:SF27">
    <property type="entry name" value="POLYSACCHARIDE BIOSYNTHESIS PROTEIN"/>
    <property type="match status" value="1"/>
</dbReference>
<evidence type="ECO:0000256" key="6">
    <source>
        <dbReference type="SAM" id="MobiDB-lite"/>
    </source>
</evidence>
<dbReference type="RefSeq" id="WP_260595230.1">
    <property type="nucleotide sequence ID" value="NZ_CP104003.1"/>
</dbReference>
<dbReference type="KEGG" id="ssai:N0B31_07405"/>
<feature type="transmembrane region" description="Helical" evidence="7">
    <location>
        <begin position="469"/>
        <end position="488"/>
    </location>
</feature>
<feature type="transmembrane region" description="Helical" evidence="7">
    <location>
        <begin position="347"/>
        <end position="365"/>
    </location>
</feature>
<organism evidence="8 9">
    <name type="scientific">Salinirubellus salinus</name>
    <dbReference type="NCBI Taxonomy" id="1364945"/>
    <lineage>
        <taxon>Archaea</taxon>
        <taxon>Methanobacteriati</taxon>
        <taxon>Methanobacteriota</taxon>
        <taxon>Stenosarchaea group</taxon>
        <taxon>Halobacteria</taxon>
        <taxon>Halobacteriales</taxon>
        <taxon>Natronomonadaceae</taxon>
        <taxon>Salinirubellus</taxon>
    </lineage>
</organism>
<dbReference type="Proteomes" id="UP001057580">
    <property type="component" value="Chromosome"/>
</dbReference>
<dbReference type="GO" id="GO:0005886">
    <property type="term" value="C:plasma membrane"/>
    <property type="evidence" value="ECO:0007669"/>
    <property type="project" value="UniProtKB-SubCell"/>
</dbReference>
<feature type="transmembrane region" description="Helical" evidence="7">
    <location>
        <begin position="263"/>
        <end position="282"/>
    </location>
</feature>
<feature type="region of interest" description="Disordered" evidence="6">
    <location>
        <begin position="1"/>
        <end position="30"/>
    </location>
</feature>
<dbReference type="InterPro" id="IPR050833">
    <property type="entry name" value="Poly_Biosynth_Transport"/>
</dbReference>